<dbReference type="CDD" id="cd01427">
    <property type="entry name" value="HAD_like"/>
    <property type="match status" value="1"/>
</dbReference>
<evidence type="ECO:0000256" key="1">
    <source>
        <dbReference type="ARBA" id="ARBA00022801"/>
    </source>
</evidence>
<organism evidence="2 3">
    <name type="scientific">Aliikangiella coralliicola</name>
    <dbReference type="NCBI Taxonomy" id="2592383"/>
    <lineage>
        <taxon>Bacteria</taxon>
        <taxon>Pseudomonadati</taxon>
        <taxon>Pseudomonadota</taxon>
        <taxon>Gammaproteobacteria</taxon>
        <taxon>Oceanospirillales</taxon>
        <taxon>Pleioneaceae</taxon>
        <taxon>Aliikangiella</taxon>
    </lineage>
</organism>
<dbReference type="InterPro" id="IPR006439">
    <property type="entry name" value="HAD-SF_hydro_IA"/>
</dbReference>
<protein>
    <submittedName>
        <fullName evidence="2">HAD-IA family hydrolase</fullName>
    </submittedName>
</protein>
<evidence type="ECO:0000313" key="2">
    <source>
        <dbReference type="EMBL" id="TQV88525.1"/>
    </source>
</evidence>
<accession>A0A545UGG0</accession>
<evidence type="ECO:0000313" key="3">
    <source>
        <dbReference type="Proteomes" id="UP000315439"/>
    </source>
</evidence>
<dbReference type="RefSeq" id="WP_142893033.1">
    <property type="nucleotide sequence ID" value="NZ_ML660162.1"/>
</dbReference>
<sequence length="233" mass="26784">MLKELESGFEKRFKVLSFDLDDALYDNQPVIQRAEQISSDYLAEQFEKQNQPFNLSDFFQIRKNLFAANNPKYENVSLVRQIALAEFCKKLENSAQIAERAFSLFFDARSEVVVSDEIQQMIENLSQHFTLVSVTNGNCDVRKLSIGSFFNRNYSVDKGFRAKPHPHMLQQVLADYGVGPSQLLHIGDSLKYDCLAAKAANVEFYHFEPFVDSKHVATEIDELMKYLSWTEAN</sequence>
<comment type="caution">
    <text evidence="2">The sequence shown here is derived from an EMBL/GenBank/DDBJ whole genome shotgun (WGS) entry which is preliminary data.</text>
</comment>
<keyword evidence="1 2" id="KW-0378">Hydrolase</keyword>
<dbReference type="Pfam" id="PF00702">
    <property type="entry name" value="Hydrolase"/>
    <property type="match status" value="1"/>
</dbReference>
<dbReference type="EMBL" id="VIKS01000004">
    <property type="protein sequence ID" value="TQV88525.1"/>
    <property type="molecule type" value="Genomic_DNA"/>
</dbReference>
<dbReference type="SUPFAM" id="SSF56784">
    <property type="entry name" value="HAD-like"/>
    <property type="match status" value="1"/>
</dbReference>
<dbReference type="InterPro" id="IPR036412">
    <property type="entry name" value="HAD-like_sf"/>
</dbReference>
<dbReference type="SFLD" id="SFLDS00003">
    <property type="entry name" value="Haloacid_Dehalogenase"/>
    <property type="match status" value="1"/>
</dbReference>
<proteinExistence type="predicted"/>
<dbReference type="Gene3D" id="1.20.120.1600">
    <property type="match status" value="1"/>
</dbReference>
<dbReference type="NCBIfam" id="TIGR01549">
    <property type="entry name" value="HAD-SF-IA-v1"/>
    <property type="match status" value="1"/>
</dbReference>
<name>A0A545UGG0_9GAMM</name>
<dbReference type="GO" id="GO:0016787">
    <property type="term" value="F:hydrolase activity"/>
    <property type="evidence" value="ECO:0007669"/>
    <property type="project" value="UniProtKB-KW"/>
</dbReference>
<gene>
    <name evidence="2" type="ORF">FLL46_08365</name>
</gene>
<dbReference type="InterPro" id="IPR023214">
    <property type="entry name" value="HAD_sf"/>
</dbReference>
<dbReference type="Gene3D" id="3.40.50.1000">
    <property type="entry name" value="HAD superfamily/HAD-like"/>
    <property type="match status" value="1"/>
</dbReference>
<reference evidence="2 3" key="1">
    <citation type="submission" date="2019-07" db="EMBL/GenBank/DDBJ databases">
        <title>Draft genome for Aliikangiella sp. M105.</title>
        <authorList>
            <person name="Wang G."/>
        </authorList>
    </citation>
    <scope>NUCLEOTIDE SEQUENCE [LARGE SCALE GENOMIC DNA]</scope>
    <source>
        <strain evidence="2 3">M105</strain>
    </source>
</reference>
<dbReference type="OrthoDB" id="367448at2"/>
<dbReference type="SFLD" id="SFLDG01129">
    <property type="entry name" value="C1.5:_HAD__Beta-PGM__Phosphata"/>
    <property type="match status" value="1"/>
</dbReference>
<dbReference type="Proteomes" id="UP000315439">
    <property type="component" value="Unassembled WGS sequence"/>
</dbReference>
<dbReference type="AlphaFoldDB" id="A0A545UGG0"/>
<dbReference type="InterPro" id="IPR051540">
    <property type="entry name" value="S-2-haloacid_dehalogenase"/>
</dbReference>
<dbReference type="PANTHER" id="PTHR43316">
    <property type="entry name" value="HYDROLASE, HALOACID DELAHOGENASE-RELATED"/>
    <property type="match status" value="1"/>
</dbReference>
<keyword evidence="3" id="KW-1185">Reference proteome</keyword>